<evidence type="ECO:0000256" key="7">
    <source>
        <dbReference type="ARBA" id="ARBA00022989"/>
    </source>
</evidence>
<dbReference type="PANTHER" id="PTHR34182">
    <property type="entry name" value="PROTEIN-EXPORT MEMBRANE PROTEIN SECG"/>
    <property type="match status" value="1"/>
</dbReference>
<dbReference type="PRINTS" id="PR01651">
    <property type="entry name" value="SECGEXPORT"/>
</dbReference>
<dbReference type="AlphaFoldDB" id="A0A955KX56"/>
<evidence type="ECO:0000256" key="2">
    <source>
        <dbReference type="ARBA" id="ARBA00008445"/>
    </source>
</evidence>
<dbReference type="GO" id="GO:0005886">
    <property type="term" value="C:plasma membrane"/>
    <property type="evidence" value="ECO:0007669"/>
    <property type="project" value="UniProtKB-SubCell"/>
</dbReference>
<dbReference type="PANTHER" id="PTHR34182:SF1">
    <property type="entry name" value="PROTEIN-EXPORT MEMBRANE PROTEIN SECG"/>
    <property type="match status" value="1"/>
</dbReference>
<gene>
    <name evidence="11" type="primary">secG</name>
    <name evidence="11" type="ORF">KC685_02455</name>
</gene>
<dbReference type="NCBIfam" id="TIGR00810">
    <property type="entry name" value="secG"/>
    <property type="match status" value="1"/>
</dbReference>
<name>A0A955KX56_9BACT</name>
<evidence type="ECO:0000313" key="12">
    <source>
        <dbReference type="Proteomes" id="UP000741282"/>
    </source>
</evidence>
<keyword evidence="7 10" id="KW-1133">Transmembrane helix</keyword>
<evidence type="ECO:0000256" key="9">
    <source>
        <dbReference type="ARBA" id="ARBA00023136"/>
    </source>
</evidence>
<dbReference type="GO" id="GO:0065002">
    <property type="term" value="P:intracellular protein transmembrane transport"/>
    <property type="evidence" value="ECO:0007669"/>
    <property type="project" value="TreeGrafter"/>
</dbReference>
<comment type="similarity">
    <text evidence="2 10">Belongs to the SecG family.</text>
</comment>
<dbReference type="EMBL" id="JAGQLN010000007">
    <property type="protein sequence ID" value="MCA9376758.1"/>
    <property type="molecule type" value="Genomic_DNA"/>
</dbReference>
<sequence length="77" mass="8307">MDTVSQVLMISEVIVVIGLVISILLQSGDEGLSGMFGGGGGETFRTKRGLERFMYYTTIILGVVFAVLSFLIVKFGQ</sequence>
<evidence type="ECO:0000256" key="8">
    <source>
        <dbReference type="ARBA" id="ARBA00023010"/>
    </source>
</evidence>
<evidence type="ECO:0000313" key="11">
    <source>
        <dbReference type="EMBL" id="MCA9376758.1"/>
    </source>
</evidence>
<dbReference type="GO" id="GO:0043952">
    <property type="term" value="P:protein transport by the Sec complex"/>
    <property type="evidence" value="ECO:0007669"/>
    <property type="project" value="TreeGrafter"/>
</dbReference>
<evidence type="ECO:0000256" key="10">
    <source>
        <dbReference type="RuleBase" id="RU365087"/>
    </source>
</evidence>
<reference evidence="11" key="1">
    <citation type="submission" date="2020-04" db="EMBL/GenBank/DDBJ databases">
        <authorList>
            <person name="Zhang T."/>
        </authorList>
    </citation>
    <scope>NUCLEOTIDE SEQUENCE</scope>
    <source>
        <strain evidence="11">HKST-UBA17</strain>
    </source>
</reference>
<comment type="subcellular location">
    <subcellularLocation>
        <location evidence="1 10">Cell membrane</location>
        <topology evidence="1 10">Multi-pass membrane protein</topology>
    </subcellularLocation>
</comment>
<comment type="function">
    <text evidence="10">Involved in protein export. Participates in an early event of protein translocation.</text>
</comment>
<feature type="transmembrane region" description="Helical" evidence="10">
    <location>
        <begin position="7"/>
        <end position="25"/>
    </location>
</feature>
<keyword evidence="9 10" id="KW-0472">Membrane</keyword>
<dbReference type="Pfam" id="PF03840">
    <property type="entry name" value="SecG"/>
    <property type="match status" value="1"/>
</dbReference>
<evidence type="ECO:0000256" key="4">
    <source>
        <dbReference type="ARBA" id="ARBA00022475"/>
    </source>
</evidence>
<proteinExistence type="inferred from homology"/>
<dbReference type="InterPro" id="IPR004692">
    <property type="entry name" value="SecG"/>
</dbReference>
<keyword evidence="3 10" id="KW-0813">Transport</keyword>
<comment type="caution">
    <text evidence="11">The sequence shown here is derived from an EMBL/GenBank/DDBJ whole genome shotgun (WGS) entry which is preliminary data.</text>
</comment>
<organism evidence="11 12">
    <name type="scientific">Candidatus Dojkabacteria bacterium</name>
    <dbReference type="NCBI Taxonomy" id="2099670"/>
    <lineage>
        <taxon>Bacteria</taxon>
        <taxon>Candidatus Dojkabacteria</taxon>
    </lineage>
</organism>
<keyword evidence="6 10" id="KW-0653">Protein transport</keyword>
<evidence type="ECO:0000256" key="6">
    <source>
        <dbReference type="ARBA" id="ARBA00022927"/>
    </source>
</evidence>
<keyword evidence="8 10" id="KW-0811">Translocation</keyword>
<protein>
    <recommendedName>
        <fullName evidence="10">Protein-export membrane protein SecG</fullName>
    </recommendedName>
</protein>
<accession>A0A955KX56</accession>
<dbReference type="GO" id="GO:0015450">
    <property type="term" value="F:protein-transporting ATPase activity"/>
    <property type="evidence" value="ECO:0007669"/>
    <property type="project" value="UniProtKB-UniRule"/>
</dbReference>
<feature type="transmembrane region" description="Helical" evidence="10">
    <location>
        <begin position="53"/>
        <end position="73"/>
    </location>
</feature>
<evidence type="ECO:0000256" key="5">
    <source>
        <dbReference type="ARBA" id="ARBA00022692"/>
    </source>
</evidence>
<reference evidence="11" key="2">
    <citation type="journal article" date="2021" name="Microbiome">
        <title>Successional dynamics and alternative stable states in a saline activated sludge microbial community over 9 years.</title>
        <authorList>
            <person name="Wang Y."/>
            <person name="Ye J."/>
            <person name="Ju F."/>
            <person name="Liu L."/>
            <person name="Boyd J.A."/>
            <person name="Deng Y."/>
            <person name="Parks D.H."/>
            <person name="Jiang X."/>
            <person name="Yin X."/>
            <person name="Woodcroft B.J."/>
            <person name="Tyson G.W."/>
            <person name="Hugenholtz P."/>
            <person name="Polz M.F."/>
            <person name="Zhang T."/>
        </authorList>
    </citation>
    <scope>NUCLEOTIDE SEQUENCE</scope>
    <source>
        <strain evidence="11">HKST-UBA17</strain>
    </source>
</reference>
<dbReference type="GO" id="GO:0009306">
    <property type="term" value="P:protein secretion"/>
    <property type="evidence" value="ECO:0007669"/>
    <property type="project" value="UniProtKB-UniRule"/>
</dbReference>
<evidence type="ECO:0000256" key="1">
    <source>
        <dbReference type="ARBA" id="ARBA00004651"/>
    </source>
</evidence>
<evidence type="ECO:0000256" key="3">
    <source>
        <dbReference type="ARBA" id="ARBA00022448"/>
    </source>
</evidence>
<dbReference type="Proteomes" id="UP000741282">
    <property type="component" value="Unassembled WGS sequence"/>
</dbReference>
<keyword evidence="5 10" id="KW-0812">Transmembrane</keyword>
<keyword evidence="4 10" id="KW-1003">Cell membrane</keyword>